<protein>
    <submittedName>
        <fullName evidence="2">Mannose-6-phosphate isomerase-like protein (Cupin superfamily)</fullName>
    </submittedName>
</protein>
<name>A0ABV2HNR9_9HYPH</name>
<evidence type="ECO:0000313" key="2">
    <source>
        <dbReference type="EMBL" id="MET3592227.1"/>
    </source>
</evidence>
<reference evidence="2 3" key="1">
    <citation type="submission" date="2024-06" db="EMBL/GenBank/DDBJ databases">
        <title>Genomic Encyclopedia of Type Strains, Phase IV (KMG-IV): sequencing the most valuable type-strain genomes for metagenomic binning, comparative biology and taxonomic classification.</title>
        <authorList>
            <person name="Goeker M."/>
        </authorList>
    </citation>
    <scope>NUCLEOTIDE SEQUENCE [LARGE SCALE GENOMIC DNA]</scope>
    <source>
        <strain evidence="2 3">DSM 29846</strain>
    </source>
</reference>
<organism evidence="2 3">
    <name type="scientific">Mesorhizobium shonense</name>
    <dbReference type="NCBI Taxonomy" id="1209948"/>
    <lineage>
        <taxon>Bacteria</taxon>
        <taxon>Pseudomonadati</taxon>
        <taxon>Pseudomonadota</taxon>
        <taxon>Alphaproteobacteria</taxon>
        <taxon>Hyphomicrobiales</taxon>
        <taxon>Phyllobacteriaceae</taxon>
        <taxon>Mesorhizobium</taxon>
    </lineage>
</organism>
<dbReference type="InterPro" id="IPR013096">
    <property type="entry name" value="Cupin_2"/>
</dbReference>
<accession>A0ABV2HNR9</accession>
<keyword evidence="3" id="KW-1185">Reference proteome</keyword>
<dbReference type="InterPro" id="IPR014710">
    <property type="entry name" value="RmlC-like_jellyroll"/>
</dbReference>
<comment type="caution">
    <text evidence="2">The sequence shown here is derived from an EMBL/GenBank/DDBJ whole genome shotgun (WGS) entry which is preliminary data.</text>
</comment>
<feature type="domain" description="Cupin type-2" evidence="1">
    <location>
        <begin position="65"/>
        <end position="129"/>
    </location>
</feature>
<proteinExistence type="predicted"/>
<evidence type="ECO:0000313" key="3">
    <source>
        <dbReference type="Proteomes" id="UP001549036"/>
    </source>
</evidence>
<dbReference type="Proteomes" id="UP001549036">
    <property type="component" value="Unassembled WGS sequence"/>
</dbReference>
<dbReference type="EMBL" id="JBEPLM010000002">
    <property type="protein sequence ID" value="MET3592227.1"/>
    <property type="molecule type" value="Genomic_DNA"/>
</dbReference>
<sequence length="141" mass="15416">MKQLGIEGERELLFTSTAAVGPVYSPAMAHVIDRDKWAEAPDRWQGELQCGAFGSRSCLIFNYLPGIGGGPRLHKHPYTEIFIIRAGTGLFTVGDQQIEASAGQILIVPPDTPHKFTNLGPGPLETTDIHENGSFITEWLE</sequence>
<dbReference type="Gene3D" id="2.60.120.10">
    <property type="entry name" value="Jelly Rolls"/>
    <property type="match status" value="1"/>
</dbReference>
<evidence type="ECO:0000259" key="1">
    <source>
        <dbReference type="Pfam" id="PF07883"/>
    </source>
</evidence>
<dbReference type="Pfam" id="PF07883">
    <property type="entry name" value="Cupin_2"/>
    <property type="match status" value="1"/>
</dbReference>
<gene>
    <name evidence="2" type="ORF">ABID26_001611</name>
</gene>
<dbReference type="SUPFAM" id="SSF51182">
    <property type="entry name" value="RmlC-like cupins"/>
    <property type="match status" value="1"/>
</dbReference>
<dbReference type="InterPro" id="IPR011051">
    <property type="entry name" value="RmlC_Cupin_sf"/>
</dbReference>